<dbReference type="InterPro" id="IPR015919">
    <property type="entry name" value="Cadherin-like_sf"/>
</dbReference>
<feature type="signal peptide" evidence="2">
    <location>
        <begin position="1"/>
        <end position="26"/>
    </location>
</feature>
<dbReference type="EMBL" id="QFXE01000020">
    <property type="protein sequence ID" value="RDH83217.1"/>
    <property type="molecule type" value="Genomic_DNA"/>
</dbReference>
<dbReference type="SMART" id="SM00710">
    <property type="entry name" value="PbH1"/>
    <property type="match status" value="5"/>
</dbReference>
<feature type="domain" description="Dystroglycan-type cadherin-like" evidence="3">
    <location>
        <begin position="544"/>
        <end position="635"/>
    </location>
</feature>
<feature type="compositionally biased region" description="Polar residues" evidence="1">
    <location>
        <begin position="636"/>
        <end position="658"/>
    </location>
</feature>
<dbReference type="SMART" id="SM00736">
    <property type="entry name" value="CADG"/>
    <property type="match status" value="4"/>
</dbReference>
<keyword evidence="2" id="KW-0732">Signal</keyword>
<dbReference type="Gene3D" id="2.60.40.10">
    <property type="entry name" value="Immunoglobulins"/>
    <property type="match status" value="4"/>
</dbReference>
<evidence type="ECO:0000256" key="2">
    <source>
        <dbReference type="SAM" id="SignalP"/>
    </source>
</evidence>
<gene>
    <name evidence="4" type="ORF">DIZ78_14545</name>
</gene>
<dbReference type="InterPro" id="IPR011050">
    <property type="entry name" value="Pectin_lyase_fold/virulence"/>
</dbReference>
<dbReference type="InterPro" id="IPR039448">
    <property type="entry name" value="Beta_helix"/>
</dbReference>
<name>A0A370DFX2_9GAMM</name>
<feature type="region of interest" description="Disordered" evidence="1">
    <location>
        <begin position="631"/>
        <end position="658"/>
    </location>
</feature>
<dbReference type="InterPro" id="IPR006626">
    <property type="entry name" value="PbH1"/>
</dbReference>
<evidence type="ECO:0000259" key="3">
    <source>
        <dbReference type="SMART" id="SM00736"/>
    </source>
</evidence>
<feature type="domain" description="Dystroglycan-type cadherin-like" evidence="3">
    <location>
        <begin position="456"/>
        <end position="543"/>
    </location>
</feature>
<accession>A0A370DFX2</accession>
<dbReference type="Pfam" id="PF05345">
    <property type="entry name" value="He_PIG"/>
    <property type="match status" value="4"/>
</dbReference>
<dbReference type="InterPro" id="IPR012334">
    <property type="entry name" value="Pectin_lyas_fold"/>
</dbReference>
<keyword evidence="5" id="KW-1185">Reference proteome</keyword>
<reference evidence="4 5" key="1">
    <citation type="journal article" date="2018" name="ISME J.">
        <title>Endosymbiont genomes yield clues of tubeworm success.</title>
        <authorList>
            <person name="Li Y."/>
            <person name="Liles M.R."/>
            <person name="Halanych K.M."/>
        </authorList>
    </citation>
    <scope>NUCLEOTIDE SEQUENCE [LARGE SCALE GENOMIC DNA]</scope>
    <source>
        <strain evidence="4">A1462</strain>
    </source>
</reference>
<feature type="domain" description="Dystroglycan-type cadherin-like" evidence="3">
    <location>
        <begin position="358"/>
        <end position="451"/>
    </location>
</feature>
<sequence length="1238" mass="129721">MLNNTFSKTFFTTLLVLLLAACGGGATDEGTDQTASKTTFVGSVGDGPVVNAQVTLRNAAGQILATTSSDAQADYNFSVEVQPEDYPLTVEATGGTDLVTGSAPEFNLRSTILAPGETRANMTPHSSLIVALAKKLPGGLSTANMQTAQNTILNRFAFGLDIQQISDPLHTEIGEINVAQIIKSSEAMGEWLRRTRDAILDAGTILDIDQLIELLADDLVDGQLDGSNGQPQIADMAQIISGAVLLETMLNNLQVNGLDVIQFMDDAIAVIMPGSQAGTDQVLITGDLIQQTRLALATAGNFDPTAVLDDIDSDLAALTAGSDVTTVRNGLPADSTTRLDTAIQNGLQAINDGGGTTNQAPAISGSPAGNVAEGSTYSFTPIASDADGDVLVFSISNPPSWASFNTATGNLSGTAGSYGNILISVTDGAESASLAGFTIIVSSNSNTNSAPTITGTPASGVAEKATYTFTPSAFDADGDALSFSITNKPNWAGFDPTTGQLFGNPGYNDAGLWGDILISVTDGTESASLAVFSITVSNTNQAPVISGSPAGSVAEGSAYSFTPSASDPDGDNLVFSITNKPVWASFDTATGQLSGTPGAGTAGSYGNIIISVTDGTDSASLTSFTLTVTSTTNSAPSISGSPAGNATEGTAYSFTPSASDPDGDNLTFSIVNKPAWASFNTASGQLSGTPGTGTAGSYSNIGISVSDGTESATLNAFQITVTAPAPGGGNNLYVDPLIGASSCNDYDAGSRACGAGTDTAFRSLSGAAAAAVAGETVLIREGDYNEALIPQNSGTPDNYITYRNYESEQATITGTNLSPAIDISNRQYLILQGLRVHDVYRWMYALNAHYNILQYNSFLRASHGSTSAKTGLFFQEATHNKVLNNTIEDSTQDNLALIKSDHNLVEGNTFVRASHTLWVIKCGNFNVIRDNYFYNEIQKIGEIYDCDNVGFDHEFTIHDATKYNLVEGNTFAKTSSYYSTSGGNGIQYAGQNGIIRQNVFYANNSGLGMQNYSPEARFNTHNRVYNNVFHKNLCGGITTMDSSVGGFEDNLFANNILNRNTDCEAPNVPYQHVYRNDMSGYQFDTNNFFSGNVGDNVIGHWGSTGISLVDAQNTKPAFYVNNLEQDPQFVDEVNRDFTLEPTSPMIDAGRFLTTSVGSGSGTTLVVDDAGYFYDGFGIAGEAGDEIQLQGSNETARIVEINYANHTITLDRALSWNAGQGVALKYNGTAPDMGAFETP</sequence>
<dbReference type="InterPro" id="IPR006644">
    <property type="entry name" value="Cadg"/>
</dbReference>
<dbReference type="SUPFAM" id="SSF49313">
    <property type="entry name" value="Cadherin-like"/>
    <property type="match status" value="4"/>
</dbReference>
<dbReference type="AlphaFoldDB" id="A0A370DFX2"/>
<dbReference type="InterPro" id="IPR013783">
    <property type="entry name" value="Ig-like_fold"/>
</dbReference>
<evidence type="ECO:0000256" key="1">
    <source>
        <dbReference type="SAM" id="MobiDB-lite"/>
    </source>
</evidence>
<dbReference type="Proteomes" id="UP000254771">
    <property type="component" value="Unassembled WGS sequence"/>
</dbReference>
<feature type="chain" id="PRO_5016978092" description="Dystroglycan-type cadherin-like domain-containing protein" evidence="2">
    <location>
        <begin position="27"/>
        <end position="1238"/>
    </location>
</feature>
<organism evidence="4 5">
    <name type="scientific">endosymbiont of Escarpia spicata</name>
    <dbReference type="NCBI Taxonomy" id="2200908"/>
    <lineage>
        <taxon>Bacteria</taxon>
        <taxon>Pseudomonadati</taxon>
        <taxon>Pseudomonadota</taxon>
        <taxon>Gammaproteobacteria</taxon>
        <taxon>sulfur-oxidizing symbionts</taxon>
    </lineage>
</organism>
<protein>
    <recommendedName>
        <fullName evidence="3">Dystroglycan-type cadherin-like domain-containing protein</fullName>
    </recommendedName>
</protein>
<dbReference type="Gene3D" id="2.160.20.10">
    <property type="entry name" value="Single-stranded right-handed beta-helix, Pectin lyase-like"/>
    <property type="match status" value="1"/>
</dbReference>
<feature type="domain" description="Dystroglycan-type cadherin-like" evidence="3">
    <location>
        <begin position="636"/>
        <end position="726"/>
    </location>
</feature>
<proteinExistence type="predicted"/>
<comment type="caution">
    <text evidence="4">The sequence shown here is derived from an EMBL/GenBank/DDBJ whole genome shotgun (WGS) entry which is preliminary data.</text>
</comment>
<dbReference type="SUPFAM" id="SSF51126">
    <property type="entry name" value="Pectin lyase-like"/>
    <property type="match status" value="1"/>
</dbReference>
<dbReference type="Pfam" id="PF13229">
    <property type="entry name" value="Beta_helix"/>
    <property type="match status" value="1"/>
</dbReference>
<dbReference type="GO" id="GO:0016020">
    <property type="term" value="C:membrane"/>
    <property type="evidence" value="ECO:0007669"/>
    <property type="project" value="InterPro"/>
</dbReference>
<evidence type="ECO:0000313" key="4">
    <source>
        <dbReference type="EMBL" id="RDH83217.1"/>
    </source>
</evidence>
<evidence type="ECO:0000313" key="5">
    <source>
        <dbReference type="Proteomes" id="UP000254771"/>
    </source>
</evidence>
<dbReference type="GO" id="GO:0005509">
    <property type="term" value="F:calcium ion binding"/>
    <property type="evidence" value="ECO:0007669"/>
    <property type="project" value="InterPro"/>
</dbReference>